<accession>A0ABU2ZJA9</accession>
<evidence type="ECO:0000256" key="1">
    <source>
        <dbReference type="SAM" id="Phobius"/>
    </source>
</evidence>
<evidence type="ECO:0000313" key="2">
    <source>
        <dbReference type="EMBL" id="MDT0576688.1"/>
    </source>
</evidence>
<name>A0ABU2ZJA9_9SPHN</name>
<evidence type="ECO:0000313" key="3">
    <source>
        <dbReference type="Proteomes" id="UP001259803"/>
    </source>
</evidence>
<dbReference type="RefSeq" id="WP_311341265.1">
    <property type="nucleotide sequence ID" value="NZ_JAVRHS010000009.1"/>
</dbReference>
<keyword evidence="3" id="KW-1185">Reference proteome</keyword>
<keyword evidence="1" id="KW-0812">Transmembrane</keyword>
<feature type="transmembrane region" description="Helical" evidence="1">
    <location>
        <begin position="88"/>
        <end position="106"/>
    </location>
</feature>
<reference evidence="2 3" key="1">
    <citation type="submission" date="2023-09" db="EMBL/GenBank/DDBJ databases">
        <authorList>
            <person name="Rey-Velasco X."/>
        </authorList>
    </citation>
    <scope>NUCLEOTIDE SEQUENCE [LARGE SCALE GENOMIC DNA]</scope>
    <source>
        <strain evidence="2 3">F390</strain>
    </source>
</reference>
<gene>
    <name evidence="2" type="ORF">RM533_10915</name>
</gene>
<comment type="caution">
    <text evidence="2">The sequence shown here is derived from an EMBL/GenBank/DDBJ whole genome shotgun (WGS) entry which is preliminary data.</text>
</comment>
<proteinExistence type="predicted"/>
<dbReference type="EMBL" id="JAVRHS010000009">
    <property type="protein sequence ID" value="MDT0576688.1"/>
    <property type="molecule type" value="Genomic_DNA"/>
</dbReference>
<keyword evidence="1" id="KW-1133">Transmembrane helix</keyword>
<keyword evidence="1" id="KW-0472">Membrane</keyword>
<feature type="transmembrane region" description="Helical" evidence="1">
    <location>
        <begin position="17"/>
        <end position="50"/>
    </location>
</feature>
<sequence>MSEQVEQPAPSPVVALIVLVAVVIAVAGFLALAHLLAIEAVYAGFLFILYWTGIRHSAWEEFIPSLLGAFGGLALAAALHLMPIHYGTAGLVVSLALVLLAIYLLIRQQLPRFVNMSFMLLLTVTTVPVITADAPYVDMALAIAVGAAYVAGLMWLLGVVQKRRLEKSPAA</sequence>
<organism evidence="2 3">
    <name type="scientific">Croceicoccus esteveae</name>
    <dbReference type="NCBI Taxonomy" id="3075597"/>
    <lineage>
        <taxon>Bacteria</taxon>
        <taxon>Pseudomonadati</taxon>
        <taxon>Pseudomonadota</taxon>
        <taxon>Alphaproteobacteria</taxon>
        <taxon>Sphingomonadales</taxon>
        <taxon>Erythrobacteraceae</taxon>
        <taxon>Croceicoccus</taxon>
    </lineage>
</organism>
<feature type="transmembrane region" description="Helical" evidence="1">
    <location>
        <begin position="113"/>
        <end position="130"/>
    </location>
</feature>
<protein>
    <submittedName>
        <fullName evidence="2">Uncharacterized protein</fullName>
    </submittedName>
</protein>
<feature type="transmembrane region" description="Helical" evidence="1">
    <location>
        <begin position="62"/>
        <end position="82"/>
    </location>
</feature>
<feature type="transmembrane region" description="Helical" evidence="1">
    <location>
        <begin position="136"/>
        <end position="157"/>
    </location>
</feature>
<dbReference type="Proteomes" id="UP001259803">
    <property type="component" value="Unassembled WGS sequence"/>
</dbReference>